<dbReference type="GO" id="GO:0016301">
    <property type="term" value="F:kinase activity"/>
    <property type="evidence" value="ECO:0007669"/>
    <property type="project" value="UniProtKB-KW"/>
</dbReference>
<evidence type="ECO:0000256" key="7">
    <source>
        <dbReference type="ARBA" id="ARBA00022801"/>
    </source>
</evidence>
<keyword evidence="10" id="KW-0904">Protein phosphatase</keyword>
<feature type="domain" description="PAS" evidence="16">
    <location>
        <begin position="145"/>
        <end position="208"/>
    </location>
</feature>
<dbReference type="SUPFAM" id="SSF55781">
    <property type="entry name" value="GAF domain-like"/>
    <property type="match status" value="1"/>
</dbReference>
<dbReference type="GO" id="GO:0004722">
    <property type="term" value="F:protein serine/threonine phosphatase activity"/>
    <property type="evidence" value="ECO:0007669"/>
    <property type="project" value="UniProtKB-EC"/>
</dbReference>
<dbReference type="Pfam" id="PF08448">
    <property type="entry name" value="PAS_4"/>
    <property type="match status" value="1"/>
</dbReference>
<dbReference type="InterPro" id="IPR013767">
    <property type="entry name" value="PAS_fold"/>
</dbReference>
<evidence type="ECO:0000256" key="12">
    <source>
        <dbReference type="ARBA" id="ARBA00047761"/>
    </source>
</evidence>
<keyword evidence="2" id="KW-0597">Phosphoprotein</keyword>
<dbReference type="SMART" id="SM00065">
    <property type="entry name" value="GAF"/>
    <property type="match status" value="1"/>
</dbReference>
<proteinExistence type="predicted"/>
<gene>
    <name evidence="17" type="ORF">FB563_4160</name>
</gene>
<organism evidence="17 18">
    <name type="scientific">Streptomyces puniciscabiei</name>
    <dbReference type="NCBI Taxonomy" id="164348"/>
    <lineage>
        <taxon>Bacteria</taxon>
        <taxon>Bacillati</taxon>
        <taxon>Actinomycetota</taxon>
        <taxon>Actinomycetes</taxon>
        <taxon>Kitasatosporales</taxon>
        <taxon>Streptomycetaceae</taxon>
        <taxon>Streptomyces</taxon>
    </lineage>
</organism>
<reference evidence="17 18" key="1">
    <citation type="submission" date="2019-06" db="EMBL/GenBank/DDBJ databases">
        <title>Sequencing the genomes of 1000 actinobacteria strains.</title>
        <authorList>
            <person name="Klenk H.-P."/>
        </authorList>
    </citation>
    <scope>NUCLEOTIDE SEQUENCE [LARGE SCALE GENOMIC DNA]</scope>
    <source>
        <strain evidence="17 18">DSM 41929</strain>
    </source>
</reference>
<evidence type="ECO:0000256" key="6">
    <source>
        <dbReference type="ARBA" id="ARBA00022777"/>
    </source>
</evidence>
<dbReference type="Gene3D" id="3.30.450.20">
    <property type="entry name" value="PAS domain"/>
    <property type="match status" value="2"/>
</dbReference>
<dbReference type="SUPFAM" id="SSF81606">
    <property type="entry name" value="PP2C-like"/>
    <property type="match status" value="1"/>
</dbReference>
<evidence type="ECO:0000256" key="15">
    <source>
        <dbReference type="ARBA" id="ARBA00081350"/>
    </source>
</evidence>
<evidence type="ECO:0000256" key="4">
    <source>
        <dbReference type="ARBA" id="ARBA00022723"/>
    </source>
</evidence>
<evidence type="ECO:0000256" key="14">
    <source>
        <dbReference type="ARBA" id="ARBA00075117"/>
    </source>
</evidence>
<comment type="caution">
    <text evidence="17">The sequence shown here is derived from an EMBL/GenBank/DDBJ whole genome shotgun (WGS) entry which is preliminary data.</text>
</comment>
<sequence length="691" mass="74512">MSPTDPLLPAASQAAPTAPPGGLLDVLNVAAVVLDADGRIVLWSPQAEELFGYTLDEALGQYAGRLLVHEEHLDQVIELFAQVMGGGGSWAGVFPIRHKDGSTKLVEFRNMRLMNDRKDLYALGLASDQATLRRVERDLALSTGLVSQSPIGLVVMDTDLRYVAVNPAVERIDRLSAAELVGRHVHDVLPDLDTETIEDSMRQVLSTGVPILDQEIVGRTPADPDHDHAWSVSYYRLEDPGGKVLGVAKSIVDATDRHRMAAEAHHARRRLALIADASVLIGTTLDLNQTAQELANIVVPDLADIAAVDVLDTFLTNRSPPRPGAPAPFRALAVKAAYTTAVDAADAVGELARYDADRLVSQCVTCAEPVLIGHVENSDLPRIARSPQAATILARAGLHSYLVVPLIARGNVIGALDLKRIRNPLPFDEDDMVLAGELATRAAVSMDNACWYQRERGAALTLQRSLLPQDPPRHPGLEIAHRYQPAAATSEVGGDWFDVIPLPRDRTALVIGDVMGSGLNAAATMGQLRNAIRALADLDLDPARLLHHLDRSSTGLDQAIATCVYVTYNPRRGQCRISTAGHLPPVLVRPGRAPELLDLPTGVPLGVGGVAFHTTRLRLHPGDQLVLYTDGLVETRDQPIDRRLGKLLELLARPQLSLARTCDLLLGALRQAEHTDDDVALLIARARSSAD</sequence>
<evidence type="ECO:0000256" key="13">
    <source>
        <dbReference type="ARBA" id="ARBA00056274"/>
    </source>
</evidence>
<evidence type="ECO:0000256" key="9">
    <source>
        <dbReference type="ARBA" id="ARBA00022842"/>
    </source>
</evidence>
<dbReference type="Gene3D" id="3.30.450.40">
    <property type="match status" value="1"/>
</dbReference>
<evidence type="ECO:0000256" key="8">
    <source>
        <dbReference type="ARBA" id="ARBA00022840"/>
    </source>
</evidence>
<evidence type="ECO:0000256" key="3">
    <source>
        <dbReference type="ARBA" id="ARBA00022679"/>
    </source>
</evidence>
<keyword evidence="8" id="KW-0067">ATP-binding</keyword>
<accession>A0A542UJ59</accession>
<dbReference type="EC" id="3.1.3.16" evidence="1"/>
<dbReference type="FunFam" id="3.30.450.40:FF:000035">
    <property type="entry name" value="PAS sensor protein"/>
    <property type="match status" value="1"/>
</dbReference>
<keyword evidence="7" id="KW-0378">Hydrolase</keyword>
<dbReference type="Proteomes" id="UP000318103">
    <property type="component" value="Unassembled WGS sequence"/>
</dbReference>
<dbReference type="OrthoDB" id="118142at2"/>
<dbReference type="AlphaFoldDB" id="A0A542UJ59"/>
<dbReference type="FunFam" id="3.60.40.10:FF:000005">
    <property type="entry name" value="Serine/threonine protein phosphatase"/>
    <property type="match status" value="1"/>
</dbReference>
<keyword evidence="5" id="KW-0547">Nucleotide-binding</keyword>
<dbReference type="Pfam" id="PF01590">
    <property type="entry name" value="GAF"/>
    <property type="match status" value="1"/>
</dbReference>
<dbReference type="SMART" id="SM00331">
    <property type="entry name" value="PP2C_SIG"/>
    <property type="match status" value="1"/>
</dbReference>
<dbReference type="RefSeq" id="WP_055705416.1">
    <property type="nucleotide sequence ID" value="NZ_JBPJFI010000001.1"/>
</dbReference>
<evidence type="ECO:0000259" key="16">
    <source>
        <dbReference type="PROSITE" id="PS50112"/>
    </source>
</evidence>
<dbReference type="InterPro" id="IPR013656">
    <property type="entry name" value="PAS_4"/>
</dbReference>
<dbReference type="GO" id="GO:0006355">
    <property type="term" value="P:regulation of DNA-templated transcription"/>
    <property type="evidence" value="ECO:0007669"/>
    <property type="project" value="InterPro"/>
</dbReference>
<evidence type="ECO:0000256" key="10">
    <source>
        <dbReference type="ARBA" id="ARBA00022912"/>
    </source>
</evidence>
<dbReference type="PANTHER" id="PTHR43156:SF2">
    <property type="entry name" value="STAGE II SPORULATION PROTEIN E"/>
    <property type="match status" value="1"/>
</dbReference>
<keyword evidence="4" id="KW-0479">Metal-binding</keyword>
<evidence type="ECO:0000313" key="18">
    <source>
        <dbReference type="Proteomes" id="UP000318103"/>
    </source>
</evidence>
<dbReference type="InterPro" id="IPR000014">
    <property type="entry name" value="PAS"/>
</dbReference>
<comment type="catalytic activity">
    <reaction evidence="12">
        <text>O-phospho-L-seryl-[protein] + H2O = L-seryl-[protein] + phosphate</text>
        <dbReference type="Rhea" id="RHEA:20629"/>
        <dbReference type="Rhea" id="RHEA-COMP:9863"/>
        <dbReference type="Rhea" id="RHEA-COMP:11604"/>
        <dbReference type="ChEBI" id="CHEBI:15377"/>
        <dbReference type="ChEBI" id="CHEBI:29999"/>
        <dbReference type="ChEBI" id="CHEBI:43474"/>
        <dbReference type="ChEBI" id="CHEBI:83421"/>
        <dbReference type="EC" id="3.1.3.16"/>
    </reaction>
</comment>
<dbReference type="PROSITE" id="PS50112">
    <property type="entry name" value="PAS"/>
    <property type="match status" value="2"/>
</dbReference>
<dbReference type="Pfam" id="PF00989">
    <property type="entry name" value="PAS"/>
    <property type="match status" value="1"/>
</dbReference>
<dbReference type="Gene3D" id="3.60.40.10">
    <property type="entry name" value="PPM-type phosphatase domain"/>
    <property type="match status" value="1"/>
</dbReference>
<dbReference type="InterPro" id="IPR036457">
    <property type="entry name" value="PPM-type-like_dom_sf"/>
</dbReference>
<name>A0A542UJ59_9ACTN</name>
<dbReference type="SUPFAM" id="SSF55785">
    <property type="entry name" value="PYP-like sensor domain (PAS domain)"/>
    <property type="match status" value="2"/>
</dbReference>
<evidence type="ECO:0000256" key="1">
    <source>
        <dbReference type="ARBA" id="ARBA00013081"/>
    </source>
</evidence>
<dbReference type="NCBIfam" id="TIGR00229">
    <property type="entry name" value="sensory_box"/>
    <property type="match status" value="2"/>
</dbReference>
<dbReference type="EMBL" id="VFNX01000001">
    <property type="protein sequence ID" value="TQK99105.1"/>
    <property type="molecule type" value="Genomic_DNA"/>
</dbReference>
<dbReference type="InterPro" id="IPR029016">
    <property type="entry name" value="GAF-like_dom_sf"/>
</dbReference>
<evidence type="ECO:0000256" key="2">
    <source>
        <dbReference type="ARBA" id="ARBA00022553"/>
    </source>
</evidence>
<dbReference type="GO" id="GO:0005524">
    <property type="term" value="F:ATP binding"/>
    <property type="evidence" value="ECO:0007669"/>
    <property type="project" value="UniProtKB-KW"/>
</dbReference>
<evidence type="ECO:0000313" key="17">
    <source>
        <dbReference type="EMBL" id="TQK99105.1"/>
    </source>
</evidence>
<dbReference type="InterPro" id="IPR003018">
    <property type="entry name" value="GAF"/>
</dbReference>
<protein>
    <recommendedName>
        <fullName evidence="1">protein-serine/threonine phosphatase</fullName>
        <ecNumber evidence="1">3.1.3.16</ecNumber>
    </recommendedName>
    <alternativeName>
        <fullName evidence="15">Protein-serine/threonine phosphatase</fullName>
    </alternativeName>
    <alternativeName>
        <fullName evidence="14">Serine/threonine-protein kinase</fullName>
    </alternativeName>
</protein>
<feature type="domain" description="PAS" evidence="16">
    <location>
        <begin position="23"/>
        <end position="87"/>
    </location>
</feature>
<dbReference type="InterPro" id="IPR035965">
    <property type="entry name" value="PAS-like_dom_sf"/>
</dbReference>
<keyword evidence="9" id="KW-0460">Magnesium</keyword>
<evidence type="ECO:0000256" key="5">
    <source>
        <dbReference type="ARBA" id="ARBA00022741"/>
    </source>
</evidence>
<evidence type="ECO:0000256" key="11">
    <source>
        <dbReference type="ARBA" id="ARBA00023211"/>
    </source>
</evidence>
<dbReference type="Pfam" id="PF07228">
    <property type="entry name" value="SpoIIE"/>
    <property type="match status" value="1"/>
</dbReference>
<keyword evidence="3" id="KW-0808">Transferase</keyword>
<comment type="function">
    <text evidence="13">Primarily acts as an independent SigF regulator that is sensitive to the osmosensory signal, mediating the cross talk of PknD with the SigF regulon. Possesses both phosphatase and kinase activities. The kinase domain functions as a classic anti-sigma factor-like kinase to phosphorylate the anti-anti-sigma factor domain at the canonical regulatory site, and the phosphatase domain antagonizes this activity.</text>
</comment>
<dbReference type="SMART" id="SM00091">
    <property type="entry name" value="PAS"/>
    <property type="match status" value="2"/>
</dbReference>
<dbReference type="CDD" id="cd00130">
    <property type="entry name" value="PAS"/>
    <property type="match status" value="2"/>
</dbReference>
<dbReference type="PANTHER" id="PTHR43156">
    <property type="entry name" value="STAGE II SPORULATION PROTEIN E-RELATED"/>
    <property type="match status" value="1"/>
</dbReference>
<keyword evidence="11" id="KW-0464">Manganese</keyword>
<keyword evidence="6" id="KW-0418">Kinase</keyword>
<dbReference type="GO" id="GO:0046872">
    <property type="term" value="F:metal ion binding"/>
    <property type="evidence" value="ECO:0007669"/>
    <property type="project" value="UniProtKB-KW"/>
</dbReference>
<dbReference type="InterPro" id="IPR001932">
    <property type="entry name" value="PPM-type_phosphatase-like_dom"/>
</dbReference>
<dbReference type="InterPro" id="IPR052016">
    <property type="entry name" value="Bact_Sigma-Reg"/>
</dbReference>
<keyword evidence="18" id="KW-1185">Reference proteome</keyword>